<sequence length="97" mass="10940">MKNLGVEGTLLNWFESYLKSRQQRVVIEDSSSSWKEVKAGMPQGSVLGPLLFLIYINDIQHDIDSDCFLFADDTMLLEEACSPQSAALNKDLNLFHC</sequence>
<dbReference type="AlphaFoldDB" id="A0A6S7K9W3"/>
<feature type="domain" description="Reverse transcriptase" evidence="1">
    <location>
        <begin position="7"/>
        <end position="79"/>
    </location>
</feature>
<dbReference type="OrthoDB" id="6283029at2759"/>
<evidence type="ECO:0000259" key="1">
    <source>
        <dbReference type="Pfam" id="PF00078"/>
    </source>
</evidence>
<dbReference type="InterPro" id="IPR000477">
    <property type="entry name" value="RT_dom"/>
</dbReference>
<organism evidence="2 3">
    <name type="scientific">Paramuricea clavata</name>
    <name type="common">Red gorgonian</name>
    <name type="synonym">Violescent sea-whip</name>
    <dbReference type="NCBI Taxonomy" id="317549"/>
    <lineage>
        <taxon>Eukaryota</taxon>
        <taxon>Metazoa</taxon>
        <taxon>Cnidaria</taxon>
        <taxon>Anthozoa</taxon>
        <taxon>Octocorallia</taxon>
        <taxon>Malacalcyonacea</taxon>
        <taxon>Plexauridae</taxon>
        <taxon>Paramuricea</taxon>
    </lineage>
</organism>
<reference evidence="2" key="1">
    <citation type="submission" date="2020-04" db="EMBL/GenBank/DDBJ databases">
        <authorList>
            <person name="Alioto T."/>
            <person name="Alioto T."/>
            <person name="Gomez Garrido J."/>
        </authorList>
    </citation>
    <scope>NUCLEOTIDE SEQUENCE</scope>
    <source>
        <strain evidence="2">A484AB</strain>
    </source>
</reference>
<dbReference type="Pfam" id="PF00078">
    <property type="entry name" value="RVT_1"/>
    <property type="match status" value="1"/>
</dbReference>
<gene>
    <name evidence="2" type="ORF">PACLA_8A005177</name>
</gene>
<dbReference type="EMBL" id="CACRXK020009475">
    <property type="protein sequence ID" value="CAB4017278.1"/>
    <property type="molecule type" value="Genomic_DNA"/>
</dbReference>
<proteinExistence type="predicted"/>
<dbReference type="Proteomes" id="UP001152795">
    <property type="component" value="Unassembled WGS sequence"/>
</dbReference>
<accession>A0A6S7K9W3</accession>
<comment type="caution">
    <text evidence="2">The sequence shown here is derived from an EMBL/GenBank/DDBJ whole genome shotgun (WGS) entry which is preliminary data.</text>
</comment>
<feature type="non-terminal residue" evidence="2">
    <location>
        <position position="97"/>
    </location>
</feature>
<dbReference type="PANTHER" id="PTHR33332">
    <property type="entry name" value="REVERSE TRANSCRIPTASE DOMAIN-CONTAINING PROTEIN"/>
    <property type="match status" value="1"/>
</dbReference>
<keyword evidence="3" id="KW-1185">Reference proteome</keyword>
<name>A0A6S7K9W3_PARCT</name>
<evidence type="ECO:0000313" key="2">
    <source>
        <dbReference type="EMBL" id="CAB4017278.1"/>
    </source>
</evidence>
<evidence type="ECO:0000313" key="3">
    <source>
        <dbReference type="Proteomes" id="UP001152795"/>
    </source>
</evidence>
<protein>
    <recommendedName>
        <fullName evidence="1">Reverse transcriptase domain-containing protein</fullName>
    </recommendedName>
</protein>